<dbReference type="GO" id="GO:0004497">
    <property type="term" value="F:monooxygenase activity"/>
    <property type="evidence" value="ECO:0007669"/>
    <property type="project" value="UniProtKB-KW"/>
</dbReference>
<dbReference type="PANTHER" id="PTHR47582:SF1">
    <property type="entry name" value="P450, PUTATIVE (EUROFUNG)-RELATED"/>
    <property type="match status" value="1"/>
</dbReference>
<keyword evidence="5 7" id="KW-0503">Monooxygenase</keyword>
<protein>
    <submittedName>
        <fullName evidence="9">25-hydroxycholesterol 7-alpha-hydroxylase</fullName>
    </submittedName>
</protein>
<dbReference type="InterPro" id="IPR017972">
    <property type="entry name" value="Cyt_P450_CS"/>
</dbReference>
<keyword evidence="8" id="KW-1133">Transmembrane helix</keyword>
<evidence type="ECO:0000256" key="7">
    <source>
        <dbReference type="RuleBase" id="RU000461"/>
    </source>
</evidence>
<dbReference type="CDD" id="cd11040">
    <property type="entry name" value="CYP7_CYP8-like"/>
    <property type="match status" value="1"/>
</dbReference>
<accession>A0A4V3HVD7</accession>
<feature type="binding site" description="axial binding residue" evidence="6">
    <location>
        <position position="440"/>
    </location>
    <ligand>
        <name>heme</name>
        <dbReference type="ChEBI" id="CHEBI:30413"/>
    </ligand>
    <ligandPart>
        <name>Fe</name>
        <dbReference type="ChEBI" id="CHEBI:18248"/>
    </ligandPart>
</feature>
<evidence type="ECO:0000256" key="1">
    <source>
        <dbReference type="ARBA" id="ARBA00001971"/>
    </source>
</evidence>
<comment type="caution">
    <text evidence="9">The sequence shown here is derived from an EMBL/GenBank/DDBJ whole genome shotgun (WGS) entry which is preliminary data.</text>
</comment>
<organism evidence="9 10">
    <name type="scientific">Colletotrichum trifolii</name>
    <dbReference type="NCBI Taxonomy" id="5466"/>
    <lineage>
        <taxon>Eukaryota</taxon>
        <taxon>Fungi</taxon>
        <taxon>Dikarya</taxon>
        <taxon>Ascomycota</taxon>
        <taxon>Pezizomycotina</taxon>
        <taxon>Sordariomycetes</taxon>
        <taxon>Hypocreomycetidae</taxon>
        <taxon>Glomerellales</taxon>
        <taxon>Glomerellaceae</taxon>
        <taxon>Colletotrichum</taxon>
        <taxon>Colletotrichum orbiculare species complex</taxon>
    </lineage>
</organism>
<comment type="cofactor">
    <cofactor evidence="1 6">
        <name>heme</name>
        <dbReference type="ChEBI" id="CHEBI:30413"/>
    </cofactor>
</comment>
<dbReference type="Pfam" id="PF00067">
    <property type="entry name" value="p450"/>
    <property type="match status" value="1"/>
</dbReference>
<sequence length="513" mass="56520">MAVVETTTRHFSGYIALAALFAVVFYALHQLLVARVDPREPPVLKPRVPFVGHILGLIKHQHSYYKLLFGGSPAPICTLPMLNGKGYVITDPGLALAAFRSRNLSLGPLISEMIARITGLSDDCMDIYNSVAFQAQWTKIVHSTLTGEQLRLINIAGLRDLADALNAVPSGGLDIPDLYIWTRSTMTRATTSALYGDENPWKRDPSLTEAYWGFESYMLAIIINILPGIVAPRAITCRNKLRAGFRDYFASSGDQNPSTHSFTKQRGLLERSSGLSADDMAALEVVVVHGALSNTIPTSFWFLVHVFSCPDLVERLRKELENIVSPGDEPKEMAIDIARLEDRCPLLVSSFRESHRLSSVGTSIRRVMQDTVLSAGGRSHLLKEGCFVHVPMSVVHVARETWGADAEGFRGSRFRDMAAGGSVSKEKRVYFPFGGGRHACPGRHFASAESWGFLVVLLMGFDVTGPDGGVVQVPRPKLPNMTTSIWRPLAGENLEAKISRRSGWEDVEWRISE</sequence>
<dbReference type="InterPro" id="IPR036396">
    <property type="entry name" value="Cyt_P450_sf"/>
</dbReference>
<keyword evidence="3 6" id="KW-0479">Metal-binding</keyword>
<dbReference type="InterPro" id="IPR053007">
    <property type="entry name" value="CYP450_monoxygenase_sec-met"/>
</dbReference>
<evidence type="ECO:0000313" key="9">
    <source>
        <dbReference type="EMBL" id="TDZ51773.1"/>
    </source>
</evidence>
<dbReference type="InterPro" id="IPR002403">
    <property type="entry name" value="Cyt_P450_E_grp-IV"/>
</dbReference>
<evidence type="ECO:0000313" key="10">
    <source>
        <dbReference type="Proteomes" id="UP000295703"/>
    </source>
</evidence>
<keyword evidence="6 7" id="KW-0349">Heme</keyword>
<dbReference type="STRING" id="5466.A0A4V3HVD7"/>
<evidence type="ECO:0000256" key="8">
    <source>
        <dbReference type="SAM" id="Phobius"/>
    </source>
</evidence>
<feature type="transmembrane region" description="Helical" evidence="8">
    <location>
        <begin position="12"/>
        <end position="32"/>
    </location>
</feature>
<keyword evidence="8" id="KW-0812">Transmembrane</keyword>
<comment type="similarity">
    <text evidence="2 7">Belongs to the cytochrome P450 family.</text>
</comment>
<keyword evidence="4 6" id="KW-0408">Iron</keyword>
<evidence type="ECO:0000256" key="4">
    <source>
        <dbReference type="ARBA" id="ARBA00023004"/>
    </source>
</evidence>
<reference evidence="9 10" key="1">
    <citation type="submission" date="2018-12" db="EMBL/GenBank/DDBJ databases">
        <title>Genome sequence and assembly of Colletotrichum trifolii.</title>
        <authorList>
            <person name="Gan P."/>
            <person name="Shirasu K."/>
        </authorList>
    </citation>
    <scope>NUCLEOTIDE SEQUENCE [LARGE SCALE GENOMIC DNA]</scope>
    <source>
        <strain evidence="9 10">543-2</strain>
    </source>
</reference>
<dbReference type="GO" id="GO:0020037">
    <property type="term" value="F:heme binding"/>
    <property type="evidence" value="ECO:0007669"/>
    <property type="project" value="InterPro"/>
</dbReference>
<dbReference type="GO" id="GO:0016705">
    <property type="term" value="F:oxidoreductase activity, acting on paired donors, with incorporation or reduction of molecular oxygen"/>
    <property type="evidence" value="ECO:0007669"/>
    <property type="project" value="InterPro"/>
</dbReference>
<evidence type="ECO:0000256" key="3">
    <source>
        <dbReference type="ARBA" id="ARBA00022723"/>
    </source>
</evidence>
<dbReference type="PROSITE" id="PS00086">
    <property type="entry name" value="CYTOCHROME_P450"/>
    <property type="match status" value="1"/>
</dbReference>
<dbReference type="SUPFAM" id="SSF48264">
    <property type="entry name" value="Cytochrome P450"/>
    <property type="match status" value="1"/>
</dbReference>
<dbReference type="Proteomes" id="UP000295703">
    <property type="component" value="Unassembled WGS sequence"/>
</dbReference>
<proteinExistence type="inferred from homology"/>
<keyword evidence="8" id="KW-0472">Membrane</keyword>
<dbReference type="Gene3D" id="1.10.630.10">
    <property type="entry name" value="Cytochrome P450"/>
    <property type="match status" value="1"/>
</dbReference>
<evidence type="ECO:0000256" key="6">
    <source>
        <dbReference type="PIRSR" id="PIRSR602403-1"/>
    </source>
</evidence>
<dbReference type="InterPro" id="IPR001128">
    <property type="entry name" value="Cyt_P450"/>
</dbReference>
<gene>
    <name evidence="9" type="primary">CYP7B1-2</name>
    <name evidence="9" type="ORF">CTRI78_v007367</name>
</gene>
<dbReference type="EMBL" id="RYZW01000077">
    <property type="protein sequence ID" value="TDZ51773.1"/>
    <property type="molecule type" value="Genomic_DNA"/>
</dbReference>
<dbReference type="GO" id="GO:0005506">
    <property type="term" value="F:iron ion binding"/>
    <property type="evidence" value="ECO:0007669"/>
    <property type="project" value="InterPro"/>
</dbReference>
<name>A0A4V3HVD7_COLTR</name>
<keyword evidence="7" id="KW-0560">Oxidoreductase</keyword>
<evidence type="ECO:0000256" key="5">
    <source>
        <dbReference type="ARBA" id="ARBA00023033"/>
    </source>
</evidence>
<dbReference type="PRINTS" id="PR00465">
    <property type="entry name" value="EP450IV"/>
</dbReference>
<dbReference type="AlphaFoldDB" id="A0A4V3HVD7"/>
<dbReference type="PANTHER" id="PTHR47582">
    <property type="entry name" value="P450, PUTATIVE (EUROFUNG)-RELATED"/>
    <property type="match status" value="1"/>
</dbReference>
<keyword evidence="10" id="KW-1185">Reference proteome</keyword>
<evidence type="ECO:0000256" key="2">
    <source>
        <dbReference type="ARBA" id="ARBA00010617"/>
    </source>
</evidence>